<accession>A0A2T5G519</accession>
<keyword evidence="3 5" id="KW-0808">Transferase</keyword>
<dbReference type="Proteomes" id="UP000244016">
    <property type="component" value="Unassembled WGS sequence"/>
</dbReference>
<name>A0A2T5G519_9BACL</name>
<dbReference type="SMART" id="SM00967">
    <property type="entry name" value="SpoU_sub_bind"/>
    <property type="match status" value="1"/>
</dbReference>
<evidence type="ECO:0000256" key="1">
    <source>
        <dbReference type="ARBA" id="ARBA00007228"/>
    </source>
</evidence>
<proteinExistence type="inferred from homology"/>
<dbReference type="NCBIfam" id="TIGR00186">
    <property type="entry name" value="rRNA_methyl_3"/>
    <property type="match status" value="1"/>
</dbReference>
<protein>
    <submittedName>
        <fullName evidence="5">23S rRNA (Guanosine-2'-O-)-methyltransferase rlmB</fullName>
    </submittedName>
</protein>
<feature type="domain" description="RNA 2-O ribose methyltransferase substrate binding" evidence="4">
    <location>
        <begin position="17"/>
        <end position="99"/>
    </location>
</feature>
<evidence type="ECO:0000313" key="6">
    <source>
        <dbReference type="Proteomes" id="UP000244016"/>
    </source>
</evidence>
<comment type="caution">
    <text evidence="5">The sequence shown here is derived from an EMBL/GenBank/DDBJ whole genome shotgun (WGS) entry which is preliminary data.</text>
</comment>
<dbReference type="SUPFAM" id="SSF55315">
    <property type="entry name" value="L30e-like"/>
    <property type="match status" value="1"/>
</dbReference>
<dbReference type="InterPro" id="IPR013123">
    <property type="entry name" value="SpoU_subst-bd"/>
</dbReference>
<evidence type="ECO:0000313" key="5">
    <source>
        <dbReference type="EMBL" id="PTQ51268.1"/>
    </source>
</evidence>
<sequence length="271" mass="29343">MTFCFRKGVGLGGSGVLIYGRHPVREALLRGDVVERIWLQDDLAHRTREDIERLARARGVPVLHVPRQKLDELLRREAPDIPRIRHQGVAARIVLHEGPSLAELVAWVTRTRTAKGSETPLLLALDHWEDPQNVGAAIRTAVAVGAGGVLLPERRSAGVTPAVVKASAGAAHILPPTRVPNLVRALKTLQEAGAWVIGAVMDGGKDYRRADYTSPTVLVVGSEGRGLSRLVLETCDERVEIPMRGGVGSLNASVAAALLLYEAYRQRFPLA</sequence>
<dbReference type="PANTHER" id="PTHR46429:SF1">
    <property type="entry name" value="23S RRNA (GUANOSINE-2'-O-)-METHYLTRANSFERASE RLMB"/>
    <property type="match status" value="1"/>
</dbReference>
<dbReference type="EMBL" id="PEBW01000006">
    <property type="protein sequence ID" value="PTQ51268.1"/>
    <property type="molecule type" value="Genomic_DNA"/>
</dbReference>
<dbReference type="FunFam" id="3.40.1280.10:FF:000008">
    <property type="entry name" value="Group 3 RNA methyltransferase TrmH"/>
    <property type="match status" value="1"/>
</dbReference>
<dbReference type="InterPro" id="IPR029026">
    <property type="entry name" value="tRNA_m1G_MTases_N"/>
</dbReference>
<dbReference type="GO" id="GO:0008173">
    <property type="term" value="F:RNA methyltransferase activity"/>
    <property type="evidence" value="ECO:0007669"/>
    <property type="project" value="InterPro"/>
</dbReference>
<dbReference type="Gene3D" id="3.30.1330.30">
    <property type="match status" value="1"/>
</dbReference>
<dbReference type="AlphaFoldDB" id="A0A2T5G519"/>
<dbReference type="Pfam" id="PF08032">
    <property type="entry name" value="SpoU_sub_bind"/>
    <property type="match status" value="1"/>
</dbReference>
<gene>
    <name evidence="5" type="ORF">BLITH_0094</name>
</gene>
<keyword evidence="2 5" id="KW-0489">Methyltransferase</keyword>
<evidence type="ECO:0000256" key="3">
    <source>
        <dbReference type="ARBA" id="ARBA00022679"/>
    </source>
</evidence>
<dbReference type="PANTHER" id="PTHR46429">
    <property type="entry name" value="23S RRNA (GUANOSINE-2'-O-)-METHYLTRANSFERASE RLMB"/>
    <property type="match status" value="1"/>
</dbReference>
<evidence type="ECO:0000259" key="4">
    <source>
        <dbReference type="SMART" id="SM00967"/>
    </source>
</evidence>
<dbReference type="Pfam" id="PF00588">
    <property type="entry name" value="SpoU_methylase"/>
    <property type="match status" value="1"/>
</dbReference>
<reference evidence="5 6" key="1">
    <citation type="submission" date="2017-08" db="EMBL/GenBank/DDBJ databases">
        <title>Burning lignite coal seam in the remote Altai Mountains harbors a hydrogen-driven thermophilic microbial community.</title>
        <authorList>
            <person name="Kadnikov V.V."/>
            <person name="Mardanov A.V."/>
            <person name="Ivasenko D."/>
            <person name="Beletsky A.V."/>
            <person name="Karnachuk O.V."/>
            <person name="Ravin N.V."/>
        </authorList>
    </citation>
    <scope>NUCLEOTIDE SEQUENCE [LARGE SCALE GENOMIC DNA]</scope>
    <source>
        <strain evidence="5">AL31</strain>
    </source>
</reference>
<dbReference type="GO" id="GO:0005829">
    <property type="term" value="C:cytosol"/>
    <property type="evidence" value="ECO:0007669"/>
    <property type="project" value="TreeGrafter"/>
</dbReference>
<dbReference type="InterPro" id="IPR029064">
    <property type="entry name" value="Ribosomal_eL30-like_sf"/>
</dbReference>
<dbReference type="InterPro" id="IPR001537">
    <property type="entry name" value="SpoU_MeTrfase"/>
</dbReference>
<dbReference type="InterPro" id="IPR004441">
    <property type="entry name" value="rRNA_MeTrfase_TrmH"/>
</dbReference>
<dbReference type="SUPFAM" id="SSF75217">
    <property type="entry name" value="alpha/beta knot"/>
    <property type="match status" value="1"/>
</dbReference>
<dbReference type="Gene3D" id="3.40.1280.10">
    <property type="match status" value="1"/>
</dbReference>
<dbReference type="InterPro" id="IPR029028">
    <property type="entry name" value="Alpha/beta_knot_MTases"/>
</dbReference>
<dbReference type="CDD" id="cd18103">
    <property type="entry name" value="SpoU-like_RlmB"/>
    <property type="match status" value="1"/>
</dbReference>
<evidence type="ECO:0000256" key="2">
    <source>
        <dbReference type="ARBA" id="ARBA00022603"/>
    </source>
</evidence>
<dbReference type="GO" id="GO:0032259">
    <property type="term" value="P:methylation"/>
    <property type="evidence" value="ECO:0007669"/>
    <property type="project" value="UniProtKB-KW"/>
</dbReference>
<dbReference type="GO" id="GO:0003723">
    <property type="term" value="F:RNA binding"/>
    <property type="evidence" value="ECO:0007669"/>
    <property type="project" value="InterPro"/>
</dbReference>
<dbReference type="GO" id="GO:0006396">
    <property type="term" value="P:RNA processing"/>
    <property type="evidence" value="ECO:0007669"/>
    <property type="project" value="InterPro"/>
</dbReference>
<organism evidence="5 6">
    <name type="scientific">Brockia lithotrophica</name>
    <dbReference type="NCBI Taxonomy" id="933949"/>
    <lineage>
        <taxon>Bacteria</taxon>
        <taxon>Bacillati</taxon>
        <taxon>Bacillota</taxon>
        <taxon>Bacilli</taxon>
        <taxon>Bacillales</taxon>
        <taxon>Bacillales Family X. Incertae Sedis</taxon>
        <taxon>Brockia</taxon>
    </lineage>
</organism>
<comment type="similarity">
    <text evidence="1">Belongs to the class IV-like SAM-binding methyltransferase superfamily. RNA methyltransferase TrmH family.</text>
</comment>